<evidence type="ECO:0000256" key="7">
    <source>
        <dbReference type="ARBA" id="ARBA00023033"/>
    </source>
</evidence>
<dbReference type="PRINTS" id="PR00463">
    <property type="entry name" value="EP450I"/>
</dbReference>
<dbReference type="InterPro" id="IPR002401">
    <property type="entry name" value="Cyt_P450_E_grp-I"/>
</dbReference>
<evidence type="ECO:0000256" key="3">
    <source>
        <dbReference type="ARBA" id="ARBA00022617"/>
    </source>
</evidence>
<proteinExistence type="inferred from homology"/>
<sequence length="592" mass="67924">MRPTPGLVYLSHSSHRILLPLVLVWAATYVTDLRGFILPRWLVLCAYVLAIPIAIVVSDTWTSYNNKRDAVSRGAILPKLVGYRWPFGLDTILSLRASFTTRYLGNAVFDWADQYGYMFRFRVPGETRVFTAEPEHIKRILATDFSNYEKGPNFRLQMQTLLGTGVFNSDGDMWKFHRSMTRPFFSKDRISHFDIFDRHASDVIDKIRSRMREGYPIDWQDLASRFTLDSATEFLFGRDVQSLSAPLPYPSTAPIANHLSGNSVAMAFSKAFLDAQVTSAGRARVLFPWPLLEIFHDRVAKPMEIIDKFIDPILKDALEKKTASNIKVEKSGELEISDEDTLLSHLVNLTDDPQILKDETLNILLAGRDTTALTLTCAIYQLAEHPDILRRLREEILNKVGSARRPTYDDIRDMKYLRAFINEVLRLYPAVPFNVRFTINPTEWPSQEGEPPTYIPANTRCLYSVFVMHRRKDLWGPDSLEFDPDRFIDERLHKYLTPNPFIFLPFNGGPRICLGQQFAYNETSFMLIRLLQRFSSIALMQDSHPESLPPAGWARSKGSNGKDRVWLRSHLTMFANGGVWVKMDEAQNIEQV</sequence>
<dbReference type="PRINTS" id="PR00385">
    <property type="entry name" value="P450"/>
</dbReference>
<evidence type="ECO:0000256" key="8">
    <source>
        <dbReference type="RuleBase" id="RU000461"/>
    </source>
</evidence>
<reference evidence="11" key="1">
    <citation type="submission" date="2024-04" db="EMBL/GenBank/DDBJ databases">
        <authorList>
            <person name="Shaw F."/>
            <person name="Minotto A."/>
        </authorList>
    </citation>
    <scope>NUCLEOTIDE SEQUENCE [LARGE SCALE GENOMIC DNA]</scope>
</reference>
<dbReference type="InterPro" id="IPR017972">
    <property type="entry name" value="Cyt_P450_CS"/>
</dbReference>
<dbReference type="SUPFAM" id="SSF48264">
    <property type="entry name" value="Cytochrome P450"/>
    <property type="match status" value="1"/>
</dbReference>
<dbReference type="InterPro" id="IPR001128">
    <property type="entry name" value="Cyt_P450"/>
</dbReference>
<evidence type="ECO:0000256" key="9">
    <source>
        <dbReference type="SAM" id="Phobius"/>
    </source>
</evidence>
<comment type="similarity">
    <text evidence="2 8">Belongs to the cytochrome P450 family.</text>
</comment>
<keyword evidence="11" id="KW-1185">Reference proteome</keyword>
<dbReference type="PANTHER" id="PTHR24287">
    <property type="entry name" value="P450, PUTATIVE (EUROFUNG)-RELATED"/>
    <property type="match status" value="1"/>
</dbReference>
<dbReference type="Pfam" id="PF00067">
    <property type="entry name" value="p450"/>
    <property type="match status" value="1"/>
</dbReference>
<keyword evidence="5 8" id="KW-0560">Oxidoreductase</keyword>
<dbReference type="Proteomes" id="UP001497453">
    <property type="component" value="Chromosome 1"/>
</dbReference>
<keyword evidence="7 8" id="KW-0503">Monooxygenase</keyword>
<evidence type="ECO:0000313" key="11">
    <source>
        <dbReference type="Proteomes" id="UP001497453"/>
    </source>
</evidence>
<evidence type="ECO:0000256" key="4">
    <source>
        <dbReference type="ARBA" id="ARBA00022723"/>
    </source>
</evidence>
<evidence type="ECO:0000256" key="6">
    <source>
        <dbReference type="ARBA" id="ARBA00023004"/>
    </source>
</evidence>
<keyword evidence="4 8" id="KW-0479">Metal-binding</keyword>
<feature type="transmembrane region" description="Helical" evidence="9">
    <location>
        <begin position="41"/>
        <end position="61"/>
    </location>
</feature>
<keyword evidence="3 8" id="KW-0349">Heme</keyword>
<keyword evidence="9" id="KW-0472">Membrane</keyword>
<dbReference type="PROSITE" id="PS00086">
    <property type="entry name" value="CYTOCHROME_P450"/>
    <property type="match status" value="1"/>
</dbReference>
<organism evidence="10 11">
    <name type="scientific">Somion occarium</name>
    <dbReference type="NCBI Taxonomy" id="3059160"/>
    <lineage>
        <taxon>Eukaryota</taxon>
        <taxon>Fungi</taxon>
        <taxon>Dikarya</taxon>
        <taxon>Basidiomycota</taxon>
        <taxon>Agaricomycotina</taxon>
        <taxon>Agaricomycetes</taxon>
        <taxon>Polyporales</taxon>
        <taxon>Cerrenaceae</taxon>
        <taxon>Somion</taxon>
    </lineage>
</organism>
<keyword evidence="9" id="KW-1133">Transmembrane helix</keyword>
<protein>
    <recommendedName>
        <fullName evidence="12">Cytochrome P450</fullName>
    </recommendedName>
</protein>
<gene>
    <name evidence="10" type="ORF">GFSPODELE1_LOCUS1572</name>
</gene>
<evidence type="ECO:0000256" key="5">
    <source>
        <dbReference type="ARBA" id="ARBA00023002"/>
    </source>
</evidence>
<dbReference type="CDD" id="cd11063">
    <property type="entry name" value="CYP52"/>
    <property type="match status" value="1"/>
</dbReference>
<feature type="transmembrane region" description="Helical" evidence="9">
    <location>
        <begin position="6"/>
        <end position="29"/>
    </location>
</feature>
<evidence type="ECO:0000256" key="2">
    <source>
        <dbReference type="ARBA" id="ARBA00010617"/>
    </source>
</evidence>
<dbReference type="InterPro" id="IPR047146">
    <property type="entry name" value="Cyt_P450_E_CYP52_fungi"/>
</dbReference>
<dbReference type="InterPro" id="IPR036396">
    <property type="entry name" value="Cyt_P450_sf"/>
</dbReference>
<evidence type="ECO:0008006" key="12">
    <source>
        <dbReference type="Google" id="ProtNLM"/>
    </source>
</evidence>
<evidence type="ECO:0000256" key="1">
    <source>
        <dbReference type="ARBA" id="ARBA00001971"/>
    </source>
</evidence>
<dbReference type="EMBL" id="OZ037944">
    <property type="protein sequence ID" value="CAL1697278.1"/>
    <property type="molecule type" value="Genomic_DNA"/>
</dbReference>
<keyword evidence="9" id="KW-0812">Transmembrane</keyword>
<name>A0ABP1CNK5_9APHY</name>
<dbReference type="Gene3D" id="1.10.630.10">
    <property type="entry name" value="Cytochrome P450"/>
    <property type="match status" value="1"/>
</dbReference>
<comment type="cofactor">
    <cofactor evidence="1">
        <name>heme</name>
        <dbReference type="ChEBI" id="CHEBI:30413"/>
    </cofactor>
</comment>
<keyword evidence="6 8" id="KW-0408">Iron</keyword>
<evidence type="ECO:0000313" key="10">
    <source>
        <dbReference type="EMBL" id="CAL1697278.1"/>
    </source>
</evidence>
<accession>A0ABP1CNK5</accession>
<dbReference type="PANTHER" id="PTHR24287:SF1">
    <property type="entry name" value="P450, PUTATIVE (EUROFUNG)-RELATED"/>
    <property type="match status" value="1"/>
</dbReference>